<evidence type="ECO:0000256" key="6">
    <source>
        <dbReference type="ARBA" id="ARBA00048539"/>
    </source>
</evidence>
<gene>
    <name evidence="8" type="ORF">BGW38_009976</name>
</gene>
<dbReference type="SUPFAM" id="SSF52402">
    <property type="entry name" value="Adenine nucleotide alpha hydrolases-like"/>
    <property type="match status" value="1"/>
</dbReference>
<evidence type="ECO:0000256" key="5">
    <source>
        <dbReference type="ARBA" id="ARBA00022840"/>
    </source>
</evidence>
<keyword evidence="4" id="KW-0547">Nucleotide-binding</keyword>
<dbReference type="EMBL" id="JAABOA010000769">
    <property type="protein sequence ID" value="KAF9583228.1"/>
    <property type="molecule type" value="Genomic_DNA"/>
</dbReference>
<feature type="domain" description="tRNA(Ile)-lysidine/2-thiocytidine synthase N-terminal" evidence="7">
    <location>
        <begin position="69"/>
        <end position="281"/>
    </location>
</feature>
<comment type="catalytic activity">
    <reaction evidence="6">
        <text>cytidine(34) in tRNA(Ile2) + L-lysine + ATP = lysidine(34) in tRNA(Ile2) + AMP + diphosphate + H(+)</text>
        <dbReference type="Rhea" id="RHEA:43744"/>
        <dbReference type="Rhea" id="RHEA-COMP:10625"/>
        <dbReference type="Rhea" id="RHEA-COMP:10670"/>
        <dbReference type="ChEBI" id="CHEBI:15378"/>
        <dbReference type="ChEBI" id="CHEBI:30616"/>
        <dbReference type="ChEBI" id="CHEBI:32551"/>
        <dbReference type="ChEBI" id="CHEBI:33019"/>
        <dbReference type="ChEBI" id="CHEBI:82748"/>
        <dbReference type="ChEBI" id="CHEBI:83665"/>
        <dbReference type="ChEBI" id="CHEBI:456215"/>
        <dbReference type="EC" id="6.3.4.19"/>
    </reaction>
</comment>
<dbReference type="HAMAP" id="MF_01161">
    <property type="entry name" value="tRNA_Ile_lys_synt"/>
    <property type="match status" value="1"/>
</dbReference>
<keyword evidence="9" id="KW-1185">Reference proteome</keyword>
<dbReference type="GO" id="GO:0008033">
    <property type="term" value="P:tRNA processing"/>
    <property type="evidence" value="ECO:0007669"/>
    <property type="project" value="UniProtKB-KW"/>
</dbReference>
<dbReference type="PANTHER" id="PTHR43033:SF1">
    <property type="entry name" value="TRNA(ILE)-LYSIDINE SYNTHASE-RELATED"/>
    <property type="match status" value="1"/>
</dbReference>
<protein>
    <recommendedName>
        <fullName evidence="1">tRNA(Ile)-lysidine synthetase</fullName>
        <ecNumber evidence="1">6.3.4.19</ecNumber>
    </recommendedName>
</protein>
<dbReference type="PANTHER" id="PTHR43033">
    <property type="entry name" value="TRNA(ILE)-LYSIDINE SYNTHASE-RELATED"/>
    <property type="match status" value="1"/>
</dbReference>
<evidence type="ECO:0000259" key="7">
    <source>
        <dbReference type="Pfam" id="PF01171"/>
    </source>
</evidence>
<evidence type="ECO:0000256" key="1">
    <source>
        <dbReference type="ARBA" id="ARBA00013267"/>
    </source>
</evidence>
<evidence type="ECO:0000256" key="3">
    <source>
        <dbReference type="ARBA" id="ARBA00022694"/>
    </source>
</evidence>
<accession>A0A9P6FX33</accession>
<reference evidence="8" key="1">
    <citation type="journal article" date="2020" name="Fungal Divers.">
        <title>Resolving the Mortierellaceae phylogeny through synthesis of multi-gene phylogenetics and phylogenomics.</title>
        <authorList>
            <person name="Vandepol N."/>
            <person name="Liber J."/>
            <person name="Desiro A."/>
            <person name="Na H."/>
            <person name="Kennedy M."/>
            <person name="Barry K."/>
            <person name="Grigoriev I.V."/>
            <person name="Miller A.N."/>
            <person name="O'Donnell K."/>
            <person name="Stajich J.E."/>
            <person name="Bonito G."/>
        </authorList>
    </citation>
    <scope>NUCLEOTIDE SEQUENCE</scope>
    <source>
        <strain evidence="8">KOD1015</strain>
    </source>
</reference>
<keyword evidence="3" id="KW-0819">tRNA processing</keyword>
<keyword evidence="5" id="KW-0067">ATP-binding</keyword>
<comment type="caution">
    <text evidence="8">The sequence shown here is derived from an EMBL/GenBank/DDBJ whole genome shotgun (WGS) entry which is preliminary data.</text>
</comment>
<evidence type="ECO:0000256" key="2">
    <source>
        <dbReference type="ARBA" id="ARBA00022598"/>
    </source>
</evidence>
<dbReference type="NCBIfam" id="TIGR02432">
    <property type="entry name" value="lysidine_TilS_N"/>
    <property type="match status" value="1"/>
</dbReference>
<sequence length="661" mass="74351">MGLPRTLARAITSSEFAQCLAPFQRTLIEIDPIAASPKISPDRHRTPDHGGLVPQTAIDQHEPSLVKNIGIAVSGGVDSMALVTMLCQHFAKTPRQFPGAIGSNNFGSIRLHALIVDHKLRDNSTEEARFVARQVQKLNVVPHVLTLDWSGPQSDGCDLQNKPGKAHLETRARLERYKAIAQRCHALNIQQLFVGHHAGDQIETVLFRLSRASGIDGLAGIQAVAPFGVMNVSEALGLQVMRPLLQVSKDRLRATCEEAGTKWVEDPSNKSLDYQRNVIRHFQQMTEADMDKGSSTKMKALSSNSLLEFRDRMDKHRRVAWDQVKPWLEDVQFDTRNGICFLKIPTATREMTQNFAQNSPVANTSWIHNSQTPVATRLLSFIVRWVGSRDHSPRSEDIHSLLVSLRRPSLLASTPEKLITTDDMNKKSSSSTVYKREKKRVSKWAAAQLHEERQRDSGPVAADQAWPSKSKEGFIHSTLAVAPINTAGVMFSPPRSTKGRSERWVVSRQPMSRWEQHKCSFNIQLKDNQDMEIIWDQRFFVTFQQDPHCSKGDKDQKLRIRPLNMSDIQALQNPLGKHPSISNIQHWESQDLEPLKQFMNDVPAKMRLAIPAIVSQSMSDDGDVSETLVSVPTLGLHFYEPGKYRINCRFKSSSLTELNSE</sequence>
<dbReference type="Gene3D" id="3.40.50.620">
    <property type="entry name" value="HUPs"/>
    <property type="match status" value="1"/>
</dbReference>
<dbReference type="CDD" id="cd01992">
    <property type="entry name" value="TilS_N"/>
    <property type="match status" value="1"/>
</dbReference>
<evidence type="ECO:0000313" key="8">
    <source>
        <dbReference type="EMBL" id="KAF9583228.1"/>
    </source>
</evidence>
<dbReference type="OrthoDB" id="434144at2759"/>
<dbReference type="EC" id="6.3.4.19" evidence="1"/>
<dbReference type="InterPro" id="IPR012094">
    <property type="entry name" value="tRNA_Ile_lys_synt"/>
</dbReference>
<dbReference type="GO" id="GO:0005524">
    <property type="term" value="F:ATP binding"/>
    <property type="evidence" value="ECO:0007669"/>
    <property type="project" value="UniProtKB-KW"/>
</dbReference>
<dbReference type="InterPro" id="IPR012795">
    <property type="entry name" value="tRNA_Ile_lys_synt_N"/>
</dbReference>
<dbReference type="GO" id="GO:0032267">
    <property type="term" value="F:tRNA(Ile)-lysidine synthase activity"/>
    <property type="evidence" value="ECO:0007669"/>
    <property type="project" value="UniProtKB-EC"/>
</dbReference>
<dbReference type="Pfam" id="PF01171">
    <property type="entry name" value="ATP_bind_3"/>
    <property type="match status" value="1"/>
</dbReference>
<name>A0A9P6FX33_9FUNG</name>
<organism evidence="8 9">
    <name type="scientific">Lunasporangiospora selenospora</name>
    <dbReference type="NCBI Taxonomy" id="979761"/>
    <lineage>
        <taxon>Eukaryota</taxon>
        <taxon>Fungi</taxon>
        <taxon>Fungi incertae sedis</taxon>
        <taxon>Mucoromycota</taxon>
        <taxon>Mortierellomycotina</taxon>
        <taxon>Mortierellomycetes</taxon>
        <taxon>Mortierellales</taxon>
        <taxon>Mortierellaceae</taxon>
        <taxon>Lunasporangiospora</taxon>
    </lineage>
</organism>
<keyword evidence="2" id="KW-0436">Ligase</keyword>
<dbReference type="Proteomes" id="UP000780801">
    <property type="component" value="Unassembled WGS sequence"/>
</dbReference>
<evidence type="ECO:0000256" key="4">
    <source>
        <dbReference type="ARBA" id="ARBA00022741"/>
    </source>
</evidence>
<dbReference type="InterPro" id="IPR011063">
    <property type="entry name" value="TilS/TtcA_N"/>
</dbReference>
<dbReference type="InterPro" id="IPR014729">
    <property type="entry name" value="Rossmann-like_a/b/a_fold"/>
</dbReference>
<dbReference type="AlphaFoldDB" id="A0A9P6FX33"/>
<proteinExistence type="inferred from homology"/>
<evidence type="ECO:0000313" key="9">
    <source>
        <dbReference type="Proteomes" id="UP000780801"/>
    </source>
</evidence>